<dbReference type="InterPro" id="IPR041698">
    <property type="entry name" value="Methyltransf_25"/>
</dbReference>
<reference evidence="5" key="1">
    <citation type="journal article" date="2015" name="Nature">
        <title>Complex archaea that bridge the gap between prokaryotes and eukaryotes.</title>
        <authorList>
            <person name="Spang A."/>
            <person name="Saw J.H."/>
            <person name="Jorgensen S.L."/>
            <person name="Zaremba-Niedzwiedzka K."/>
            <person name="Martijn J."/>
            <person name="Lind A.E."/>
            <person name="van Eijk R."/>
            <person name="Schleper C."/>
            <person name="Guy L."/>
            <person name="Ettema T.J."/>
        </authorList>
    </citation>
    <scope>NUCLEOTIDE SEQUENCE</scope>
</reference>
<dbReference type="GO" id="GO:0016279">
    <property type="term" value="F:protein-lysine N-methyltransferase activity"/>
    <property type="evidence" value="ECO:0007669"/>
    <property type="project" value="InterPro"/>
</dbReference>
<evidence type="ECO:0000256" key="3">
    <source>
        <dbReference type="ARBA" id="ARBA00022691"/>
    </source>
</evidence>
<keyword evidence="2" id="KW-0808">Transferase</keyword>
<sequence>MKSYILVANFFLCTSILQAGESHYVTTPPDVVVAMLDSVDVTVVDMVVDLGCGDGRIPIIAAAKYGVKAVGIELDSKIAAIAKQNVKRNSLSHLVEIRQGDILQMKWGESRQVVTVYLDPELLRKLVPVLSRLPIGSRIVSHQHPILGWAQGQVIELRRHKLYRYRVIQKTRKQKVCGPRGCTYVDVNYKVIEGY</sequence>
<dbReference type="Gene3D" id="3.40.50.150">
    <property type="entry name" value="Vaccinia Virus protein VP39"/>
    <property type="match status" value="1"/>
</dbReference>
<evidence type="ECO:0000256" key="2">
    <source>
        <dbReference type="ARBA" id="ARBA00022679"/>
    </source>
</evidence>
<dbReference type="EMBL" id="LAZR01000274">
    <property type="protein sequence ID" value="KKN77717.1"/>
    <property type="molecule type" value="Genomic_DNA"/>
</dbReference>
<dbReference type="PANTHER" id="PTHR13610">
    <property type="entry name" value="METHYLTRANSFERASE DOMAIN-CONTAINING PROTEIN"/>
    <property type="match status" value="1"/>
</dbReference>
<accession>A0A0F9TRX7</accession>
<name>A0A0F9TRX7_9ZZZZ</name>
<evidence type="ECO:0000259" key="4">
    <source>
        <dbReference type="Pfam" id="PF13649"/>
    </source>
</evidence>
<dbReference type="InterPro" id="IPR026170">
    <property type="entry name" value="FAM173A/B"/>
</dbReference>
<dbReference type="Pfam" id="PF13649">
    <property type="entry name" value="Methyltransf_25"/>
    <property type="match status" value="1"/>
</dbReference>
<comment type="caution">
    <text evidence="5">The sequence shown here is derived from an EMBL/GenBank/DDBJ whole genome shotgun (WGS) entry which is preliminary data.</text>
</comment>
<feature type="domain" description="Methyltransferase" evidence="4">
    <location>
        <begin position="47"/>
        <end position="116"/>
    </location>
</feature>
<proteinExistence type="predicted"/>
<gene>
    <name evidence="5" type="ORF">LCGC14_0356910</name>
</gene>
<dbReference type="SUPFAM" id="SSF53335">
    <property type="entry name" value="S-adenosyl-L-methionine-dependent methyltransferases"/>
    <property type="match status" value="1"/>
</dbReference>
<dbReference type="CDD" id="cd02440">
    <property type="entry name" value="AdoMet_MTases"/>
    <property type="match status" value="1"/>
</dbReference>
<keyword evidence="3" id="KW-0949">S-adenosyl-L-methionine</keyword>
<protein>
    <recommendedName>
        <fullName evidence="4">Methyltransferase domain-containing protein</fullName>
    </recommendedName>
</protein>
<dbReference type="PANTHER" id="PTHR13610:SF11">
    <property type="entry name" value="METHYLTRANSFERASE DOMAIN-CONTAINING PROTEIN"/>
    <property type="match status" value="1"/>
</dbReference>
<keyword evidence="1" id="KW-0489">Methyltransferase</keyword>
<evidence type="ECO:0000256" key="1">
    <source>
        <dbReference type="ARBA" id="ARBA00022603"/>
    </source>
</evidence>
<dbReference type="InterPro" id="IPR029063">
    <property type="entry name" value="SAM-dependent_MTases_sf"/>
</dbReference>
<organism evidence="5">
    <name type="scientific">marine sediment metagenome</name>
    <dbReference type="NCBI Taxonomy" id="412755"/>
    <lineage>
        <taxon>unclassified sequences</taxon>
        <taxon>metagenomes</taxon>
        <taxon>ecological metagenomes</taxon>
    </lineage>
</organism>
<dbReference type="AlphaFoldDB" id="A0A0F9TRX7"/>
<evidence type="ECO:0000313" key="5">
    <source>
        <dbReference type="EMBL" id="KKN77717.1"/>
    </source>
</evidence>
<dbReference type="GO" id="GO:0032259">
    <property type="term" value="P:methylation"/>
    <property type="evidence" value="ECO:0007669"/>
    <property type="project" value="UniProtKB-KW"/>
</dbReference>